<dbReference type="WBParaSite" id="HPBE_0002374101-mRNA-1">
    <property type="protein sequence ID" value="HPBE_0002374101-mRNA-1"/>
    <property type="gene ID" value="HPBE_0002374101"/>
</dbReference>
<evidence type="ECO:0000313" key="2">
    <source>
        <dbReference type="Proteomes" id="UP000050761"/>
    </source>
</evidence>
<accession>A0A3P8E911</accession>
<reference evidence="3" key="2">
    <citation type="submission" date="2019-09" db="UniProtKB">
        <authorList>
            <consortium name="WormBaseParasite"/>
        </authorList>
    </citation>
    <scope>IDENTIFICATION</scope>
</reference>
<keyword evidence="2" id="KW-1185">Reference proteome</keyword>
<evidence type="ECO:0000313" key="1">
    <source>
        <dbReference type="EMBL" id="VDP40615.1"/>
    </source>
</evidence>
<sequence length="133" mass="15219">MMQARTIKYDVIGLTEKRRHHSLHATYDSAEELFLGTCDSRGVDGVGESLTTRIRRLRLKRCGSMLASTVFAAYASTSDYDNEEVEALYVELEKFYKEDHTFYKMIVGDFNTKIGPPGKTSHRNPQFGMERAR</sequence>
<reference evidence="1 2" key="1">
    <citation type="submission" date="2018-11" db="EMBL/GenBank/DDBJ databases">
        <authorList>
            <consortium name="Pathogen Informatics"/>
        </authorList>
    </citation>
    <scope>NUCLEOTIDE SEQUENCE [LARGE SCALE GENOMIC DNA]</scope>
</reference>
<evidence type="ECO:0000313" key="3">
    <source>
        <dbReference type="WBParaSite" id="HPBE_0002374101-mRNA-1"/>
    </source>
</evidence>
<dbReference type="EMBL" id="UZAH01035415">
    <property type="protein sequence ID" value="VDP40615.1"/>
    <property type="molecule type" value="Genomic_DNA"/>
</dbReference>
<dbReference type="AlphaFoldDB" id="A0A183GM21"/>
<dbReference type="OrthoDB" id="5853628at2759"/>
<gene>
    <name evidence="1" type="ORF">HPBE_LOCUS23740</name>
</gene>
<protein>
    <submittedName>
        <fullName evidence="3">Endo/exonuclease/phosphatase domain-containing protein</fullName>
    </submittedName>
</protein>
<dbReference type="Proteomes" id="UP000050761">
    <property type="component" value="Unassembled WGS sequence"/>
</dbReference>
<name>A0A183GM21_HELPZ</name>
<accession>A0A183GM21</accession>
<proteinExistence type="predicted"/>
<organism evidence="2 3">
    <name type="scientific">Heligmosomoides polygyrus</name>
    <name type="common">Parasitic roundworm</name>
    <dbReference type="NCBI Taxonomy" id="6339"/>
    <lineage>
        <taxon>Eukaryota</taxon>
        <taxon>Metazoa</taxon>
        <taxon>Ecdysozoa</taxon>
        <taxon>Nematoda</taxon>
        <taxon>Chromadorea</taxon>
        <taxon>Rhabditida</taxon>
        <taxon>Rhabditina</taxon>
        <taxon>Rhabditomorpha</taxon>
        <taxon>Strongyloidea</taxon>
        <taxon>Heligmosomidae</taxon>
        <taxon>Heligmosomoides</taxon>
    </lineage>
</organism>